<evidence type="ECO:0000256" key="1">
    <source>
        <dbReference type="ARBA" id="ARBA00004519"/>
    </source>
</evidence>
<accession>A0A5S3V648</accession>
<feature type="signal peptide" evidence="4">
    <location>
        <begin position="1"/>
        <end position="25"/>
    </location>
</feature>
<dbReference type="EMBL" id="PNBW01000097">
    <property type="protein sequence ID" value="TMO71654.1"/>
    <property type="molecule type" value="Genomic_DNA"/>
</dbReference>
<dbReference type="Gene3D" id="2.40.30.170">
    <property type="match status" value="1"/>
</dbReference>
<evidence type="ECO:0000313" key="11">
    <source>
        <dbReference type="Proteomes" id="UP000307164"/>
    </source>
</evidence>
<feature type="domain" description="Multidrug resistance protein MdtA-like barrel-sandwich hybrid" evidence="6">
    <location>
        <begin position="63"/>
        <end position="200"/>
    </location>
</feature>
<feature type="domain" description="Multidrug resistance protein MdtA-like beta-barrel" evidence="7">
    <location>
        <begin position="233"/>
        <end position="289"/>
    </location>
</feature>
<comment type="similarity">
    <text evidence="2">Belongs to the membrane fusion protein (MFP) (TC 8.A.1) family.</text>
</comment>
<dbReference type="GO" id="GO:0046677">
    <property type="term" value="P:response to antibiotic"/>
    <property type="evidence" value="ECO:0007669"/>
    <property type="project" value="TreeGrafter"/>
</dbReference>
<evidence type="ECO:0000256" key="2">
    <source>
        <dbReference type="ARBA" id="ARBA00009477"/>
    </source>
</evidence>
<dbReference type="InterPro" id="IPR058627">
    <property type="entry name" value="MdtA-like_C"/>
</dbReference>
<evidence type="ECO:0000313" key="12">
    <source>
        <dbReference type="Proteomes" id="UP000307217"/>
    </source>
</evidence>
<organism evidence="9 12">
    <name type="scientific">Pseudoalteromonas aurantia</name>
    <dbReference type="NCBI Taxonomy" id="43654"/>
    <lineage>
        <taxon>Bacteria</taxon>
        <taxon>Pseudomonadati</taxon>
        <taxon>Pseudomonadota</taxon>
        <taxon>Gammaproteobacteria</taxon>
        <taxon>Alteromonadales</taxon>
        <taxon>Pseudoalteromonadaceae</taxon>
        <taxon>Pseudoalteromonas</taxon>
    </lineage>
</organism>
<dbReference type="NCBIfam" id="TIGR01730">
    <property type="entry name" value="RND_mfp"/>
    <property type="match status" value="1"/>
</dbReference>
<dbReference type="GO" id="GO:0005886">
    <property type="term" value="C:plasma membrane"/>
    <property type="evidence" value="ECO:0007669"/>
    <property type="project" value="TreeGrafter"/>
</dbReference>
<gene>
    <name evidence="9" type="ORF">CWC19_15900</name>
    <name evidence="10" type="ORF">CWC20_16935</name>
</gene>
<dbReference type="Proteomes" id="UP000307164">
    <property type="component" value="Unassembled WGS sequence"/>
</dbReference>
<dbReference type="Gene3D" id="2.40.420.20">
    <property type="match status" value="1"/>
</dbReference>
<keyword evidence="11" id="KW-1185">Reference proteome</keyword>
<comment type="subcellular location">
    <subcellularLocation>
        <location evidence="1">Cell inner membrane</location>
        <topology evidence="1">Lipid-anchor</topology>
    </subcellularLocation>
</comment>
<dbReference type="PANTHER" id="PTHR30158">
    <property type="entry name" value="ACRA/E-RELATED COMPONENT OF DRUG EFFLUX TRANSPORTER"/>
    <property type="match status" value="1"/>
</dbReference>
<evidence type="ECO:0000256" key="4">
    <source>
        <dbReference type="SAM" id="SignalP"/>
    </source>
</evidence>
<keyword evidence="4" id="KW-0732">Signal</keyword>
<dbReference type="EMBL" id="PNBX01000073">
    <property type="protein sequence ID" value="TMO66643.1"/>
    <property type="molecule type" value="Genomic_DNA"/>
</dbReference>
<dbReference type="Pfam" id="PF25917">
    <property type="entry name" value="BSH_RND"/>
    <property type="match status" value="1"/>
</dbReference>
<dbReference type="Proteomes" id="UP000307217">
    <property type="component" value="Unassembled WGS sequence"/>
</dbReference>
<evidence type="ECO:0000313" key="9">
    <source>
        <dbReference type="EMBL" id="TMO66643.1"/>
    </source>
</evidence>
<dbReference type="Pfam" id="PF25967">
    <property type="entry name" value="RND-MFP_C"/>
    <property type="match status" value="1"/>
</dbReference>
<dbReference type="Pfam" id="PF25876">
    <property type="entry name" value="HH_MFP_RND"/>
    <property type="match status" value="1"/>
</dbReference>
<reference evidence="11 12" key="2">
    <citation type="submission" date="2019-06" db="EMBL/GenBank/DDBJ databases">
        <title>Co-occurence of chitin degradation, pigmentation and bioactivity in marine Pseudoalteromonas.</title>
        <authorList>
            <person name="Sonnenschein E.C."/>
            <person name="Bech P.K."/>
        </authorList>
    </citation>
    <scope>NUCLEOTIDE SEQUENCE [LARGE SCALE GENOMIC DNA]</scope>
    <source>
        <strain evidence="12">S3790</strain>
        <strain evidence="10 11">S3895</strain>
    </source>
</reference>
<evidence type="ECO:0000259" key="6">
    <source>
        <dbReference type="Pfam" id="PF25917"/>
    </source>
</evidence>
<dbReference type="GO" id="GO:0030313">
    <property type="term" value="C:cell envelope"/>
    <property type="evidence" value="ECO:0007669"/>
    <property type="project" value="UniProtKB-SubCell"/>
</dbReference>
<feature type="chain" id="PRO_5024422973" evidence="4">
    <location>
        <begin position="26"/>
        <end position="395"/>
    </location>
</feature>
<protein>
    <submittedName>
        <fullName evidence="9">Efflux transporter periplasmic adaptor subunit</fullName>
    </submittedName>
</protein>
<dbReference type="InterPro" id="IPR058625">
    <property type="entry name" value="MdtA-like_BSH"/>
</dbReference>
<dbReference type="GO" id="GO:0022857">
    <property type="term" value="F:transmembrane transporter activity"/>
    <property type="evidence" value="ECO:0007669"/>
    <property type="project" value="InterPro"/>
</dbReference>
<dbReference type="InterPro" id="IPR058626">
    <property type="entry name" value="MdtA-like_b-barrel"/>
</dbReference>
<dbReference type="Pfam" id="PF25944">
    <property type="entry name" value="Beta-barrel_RND"/>
    <property type="match status" value="1"/>
</dbReference>
<name>A0A5S3V648_9GAMM</name>
<feature type="domain" description="Multidrug resistance protein MdtA-like alpha-helical hairpin" evidence="5">
    <location>
        <begin position="105"/>
        <end position="173"/>
    </location>
</feature>
<dbReference type="Gene3D" id="2.40.50.100">
    <property type="match status" value="1"/>
</dbReference>
<dbReference type="OrthoDB" id="9816569at2"/>
<dbReference type="Gene3D" id="1.10.287.470">
    <property type="entry name" value="Helix hairpin bin"/>
    <property type="match status" value="1"/>
</dbReference>
<dbReference type="AlphaFoldDB" id="A0A5S3V648"/>
<keyword evidence="3" id="KW-0175">Coiled coil</keyword>
<evidence type="ECO:0000259" key="8">
    <source>
        <dbReference type="Pfam" id="PF25967"/>
    </source>
</evidence>
<dbReference type="InterPro" id="IPR006143">
    <property type="entry name" value="RND_pump_MFP"/>
</dbReference>
<dbReference type="RefSeq" id="WP_138592768.1">
    <property type="nucleotide sequence ID" value="NZ_PNBW01000097.1"/>
</dbReference>
<dbReference type="PANTHER" id="PTHR30158:SF26">
    <property type="entry name" value="RESISTANCE-NODULATION-CELL DIVISION (RND) MULTIDRUG EFFLUX MEMBRANE FUSION PROTEIN MEXE"/>
    <property type="match status" value="1"/>
</dbReference>
<proteinExistence type="inferred from homology"/>
<feature type="coiled-coil region" evidence="3">
    <location>
        <begin position="104"/>
        <end position="134"/>
    </location>
</feature>
<comment type="caution">
    <text evidence="9">The sequence shown here is derived from an EMBL/GenBank/DDBJ whole genome shotgun (WGS) entry which is preliminary data.</text>
</comment>
<sequence length="395" mass="43285">MKKPFIVLSILAGLAYLSGCTELQAQGEQPAVQAFKQPIDVAQVQSYPVQSWFTYTSRLEAVETVHLRPRVSGVVESLNFKEGQQVNAGDTLFILDQRPFKAKVSELTAQLASANAALAQAKNASKRAERLSNSDSIAQEQLESRRSVLAQRRADVLAMQAKLDAAQLDLNFTEVKAPINGIVSRAQITAGNTVQAGQSELTKIVSDSHLYAYFDINERTWQRKFSDLRGDKKTQVLMQLTGQSTFSYQGAIDFIDNTINAQTGTLRVRAVFDAENSLKPGAFTRIRLASSEAKPQILIPEKSIGTDLKNRFVLVTDEHDILQYRLVTLGERYGSLRSVVSGLSVGDKVAVNGPARVGPGMPIAPKMVEIDTQGQLLVLDTTKYTVPVITMQQGE</sequence>
<evidence type="ECO:0000256" key="3">
    <source>
        <dbReference type="SAM" id="Coils"/>
    </source>
</evidence>
<evidence type="ECO:0000313" key="10">
    <source>
        <dbReference type="EMBL" id="TMO71654.1"/>
    </source>
</evidence>
<evidence type="ECO:0000259" key="5">
    <source>
        <dbReference type="Pfam" id="PF25876"/>
    </source>
</evidence>
<reference evidence="11 12" key="1">
    <citation type="submission" date="2018-01" db="EMBL/GenBank/DDBJ databases">
        <authorList>
            <person name="Paulsen S."/>
            <person name="Gram L.K."/>
        </authorList>
    </citation>
    <scope>NUCLEOTIDE SEQUENCE [LARGE SCALE GENOMIC DNA]</scope>
    <source>
        <strain evidence="9 12">S3790</strain>
        <strain evidence="10 11">S3895</strain>
    </source>
</reference>
<feature type="domain" description="Multidrug resistance protein MdtA-like C-terminal permuted SH3" evidence="8">
    <location>
        <begin position="297"/>
        <end position="353"/>
    </location>
</feature>
<dbReference type="InterPro" id="IPR058624">
    <property type="entry name" value="MdtA-like_HH"/>
</dbReference>
<evidence type="ECO:0000259" key="7">
    <source>
        <dbReference type="Pfam" id="PF25944"/>
    </source>
</evidence>
<reference evidence="9" key="3">
    <citation type="submission" date="2019-09" db="EMBL/GenBank/DDBJ databases">
        <title>Co-occurence of chitin degradation, pigmentation and bioactivity in marine Pseudoalteromonas.</title>
        <authorList>
            <person name="Sonnenschein E.C."/>
            <person name="Bech P.K."/>
        </authorList>
    </citation>
    <scope>NUCLEOTIDE SEQUENCE</scope>
    <source>
        <strain evidence="9">S3790</strain>
    </source>
</reference>
<dbReference type="SUPFAM" id="SSF111369">
    <property type="entry name" value="HlyD-like secretion proteins"/>
    <property type="match status" value="1"/>
</dbReference>